<dbReference type="InterPro" id="IPR036663">
    <property type="entry name" value="Fumarylacetoacetase_C_sf"/>
</dbReference>
<dbReference type="GO" id="GO:0005737">
    <property type="term" value="C:cytoplasm"/>
    <property type="evidence" value="ECO:0007669"/>
    <property type="project" value="TreeGrafter"/>
</dbReference>
<accession>A0A382TCS0</accession>
<protein>
    <submittedName>
        <fullName evidence="1">Uncharacterized protein</fullName>
    </submittedName>
</protein>
<dbReference type="Gene3D" id="3.90.850.10">
    <property type="entry name" value="Fumarylacetoacetase-like, C-terminal domain"/>
    <property type="match status" value="1"/>
</dbReference>
<feature type="non-terminal residue" evidence="1">
    <location>
        <position position="109"/>
    </location>
</feature>
<dbReference type="InterPro" id="IPR050772">
    <property type="entry name" value="Hydratase-Decarb/MhpD_sf"/>
</dbReference>
<reference evidence="1" key="1">
    <citation type="submission" date="2018-05" db="EMBL/GenBank/DDBJ databases">
        <authorList>
            <person name="Lanie J.A."/>
            <person name="Ng W.-L."/>
            <person name="Kazmierczak K.M."/>
            <person name="Andrzejewski T.M."/>
            <person name="Davidsen T.M."/>
            <person name="Wayne K.J."/>
            <person name="Tettelin H."/>
            <person name="Glass J.I."/>
            <person name="Rusch D."/>
            <person name="Podicherti R."/>
            <person name="Tsui H.-C.T."/>
            <person name="Winkler M.E."/>
        </authorList>
    </citation>
    <scope>NUCLEOTIDE SEQUENCE</scope>
</reference>
<dbReference type="AlphaFoldDB" id="A0A382TCS0"/>
<dbReference type="PANTHER" id="PTHR30143:SF0">
    <property type="entry name" value="2-KETO-4-PENTENOATE HYDRATASE"/>
    <property type="match status" value="1"/>
</dbReference>
<dbReference type="GO" id="GO:0008684">
    <property type="term" value="F:2-oxopent-4-enoate hydratase activity"/>
    <property type="evidence" value="ECO:0007669"/>
    <property type="project" value="TreeGrafter"/>
</dbReference>
<gene>
    <name evidence="1" type="ORF">METZ01_LOCUS372439</name>
</gene>
<sequence length="109" mass="11494">MDTVNFSDVEVPASASVAYDAQEQLIGLVDSTLVGWKVGATSPASQAKLGVKAPICGPVFQRTLVESETDIALSNFHPQPGLESEFAFTIEVTIRPGGATMNAKTAREI</sequence>
<dbReference type="PANTHER" id="PTHR30143">
    <property type="entry name" value="ACID HYDRATASE"/>
    <property type="match status" value="1"/>
</dbReference>
<evidence type="ECO:0000313" key="1">
    <source>
        <dbReference type="EMBL" id="SVD19585.1"/>
    </source>
</evidence>
<organism evidence="1">
    <name type="scientific">marine metagenome</name>
    <dbReference type="NCBI Taxonomy" id="408172"/>
    <lineage>
        <taxon>unclassified sequences</taxon>
        <taxon>metagenomes</taxon>
        <taxon>ecological metagenomes</taxon>
    </lineage>
</organism>
<dbReference type="SUPFAM" id="SSF56529">
    <property type="entry name" value="FAH"/>
    <property type="match status" value="1"/>
</dbReference>
<dbReference type="EMBL" id="UINC01135441">
    <property type="protein sequence ID" value="SVD19585.1"/>
    <property type="molecule type" value="Genomic_DNA"/>
</dbReference>
<name>A0A382TCS0_9ZZZZ</name>
<proteinExistence type="predicted"/>